<dbReference type="GO" id="GO:0016614">
    <property type="term" value="F:oxidoreductase activity, acting on CH-OH group of donors"/>
    <property type="evidence" value="ECO:0007669"/>
    <property type="project" value="UniProtKB-ARBA"/>
</dbReference>
<dbReference type="RefSeq" id="WP_150040480.1">
    <property type="nucleotide sequence ID" value="NZ_OW485601.1"/>
</dbReference>
<dbReference type="Pfam" id="PF13561">
    <property type="entry name" value="adh_short_C2"/>
    <property type="match status" value="1"/>
</dbReference>
<dbReference type="Proteomes" id="UP000325255">
    <property type="component" value="Unassembled WGS sequence"/>
</dbReference>
<feature type="region of interest" description="Disordered" evidence="3">
    <location>
        <begin position="1"/>
        <end position="24"/>
    </location>
</feature>
<proteinExistence type="inferred from homology"/>
<protein>
    <submittedName>
        <fullName evidence="4">SDR family oxidoreductase</fullName>
    </submittedName>
</protein>
<sequence length="287" mass="30141">MSSTDQANVPPQSQPRPPGEEATMAPCSAAEMRGYRAANKLAGRVALVTGGDCGIGRAVAIGFAKEGADVAIIYLDAHEDAQETMRLIQETGCQTLAICGDIGNSAFCDDALTQVVARFDQIDILVNTAGEQHPQPAFQQITDAQIERTFRTNVFGTFFMTRAALRHMAEGAAIVNTTSVSAYKGDPDLIDESASKGAIVAFTRSLALNLAERGIRVNAVAPGPFWTPLIPVSFPAGQAAAHGNTTALQRRCHPDDVAPCYIFLAGPDAACMTGQVLHPNGGTVVNG</sequence>
<evidence type="ECO:0000313" key="5">
    <source>
        <dbReference type="Proteomes" id="UP000325255"/>
    </source>
</evidence>
<dbReference type="PRINTS" id="PR00081">
    <property type="entry name" value="GDHRDH"/>
</dbReference>
<dbReference type="OrthoDB" id="9809287at2"/>
<dbReference type="PRINTS" id="PR00080">
    <property type="entry name" value="SDRFAMILY"/>
</dbReference>
<gene>
    <name evidence="4" type="ORF">F1189_09390</name>
</gene>
<evidence type="ECO:0000256" key="1">
    <source>
        <dbReference type="ARBA" id="ARBA00006484"/>
    </source>
</evidence>
<dbReference type="PANTHER" id="PTHR48107:SF16">
    <property type="entry name" value="NADPH-DEPENDENT ALDEHYDE REDUCTASE 1, CHLOROPLASTIC"/>
    <property type="match status" value="1"/>
</dbReference>
<organism evidence="4 5">
    <name type="scientific">Rhodovastum atsumiense</name>
    <dbReference type="NCBI Taxonomy" id="504468"/>
    <lineage>
        <taxon>Bacteria</taxon>
        <taxon>Pseudomonadati</taxon>
        <taxon>Pseudomonadota</taxon>
        <taxon>Alphaproteobacteria</taxon>
        <taxon>Acetobacterales</taxon>
        <taxon>Acetobacteraceae</taxon>
        <taxon>Rhodovastum</taxon>
    </lineage>
</organism>
<dbReference type="SUPFAM" id="SSF51735">
    <property type="entry name" value="NAD(P)-binding Rossmann-fold domains"/>
    <property type="match status" value="1"/>
</dbReference>
<dbReference type="InterPro" id="IPR002347">
    <property type="entry name" value="SDR_fam"/>
</dbReference>
<name>A0A5M6IVY5_9PROT</name>
<feature type="compositionally biased region" description="Polar residues" evidence="3">
    <location>
        <begin position="1"/>
        <end position="11"/>
    </location>
</feature>
<keyword evidence="2" id="KW-0560">Oxidoreductase</keyword>
<dbReference type="FunFam" id="3.40.50.720:FF:000084">
    <property type="entry name" value="Short-chain dehydrogenase reductase"/>
    <property type="match status" value="1"/>
</dbReference>
<evidence type="ECO:0000256" key="3">
    <source>
        <dbReference type="SAM" id="MobiDB-lite"/>
    </source>
</evidence>
<dbReference type="InterPro" id="IPR036291">
    <property type="entry name" value="NAD(P)-bd_dom_sf"/>
</dbReference>
<dbReference type="AlphaFoldDB" id="A0A5M6IVY5"/>
<evidence type="ECO:0000256" key="2">
    <source>
        <dbReference type="ARBA" id="ARBA00023002"/>
    </source>
</evidence>
<accession>A0A5M6IVY5</accession>
<dbReference type="EMBL" id="VWPK01000012">
    <property type="protein sequence ID" value="KAA5612381.1"/>
    <property type="molecule type" value="Genomic_DNA"/>
</dbReference>
<reference evidence="4 5" key="1">
    <citation type="submission" date="2019-09" db="EMBL/GenBank/DDBJ databases">
        <title>Genome sequence of Rhodovastum atsumiense, a diverse member of the Acetobacteraceae family of non-sulfur purple photosynthetic bacteria.</title>
        <authorList>
            <person name="Meyer T."/>
            <person name="Kyndt J."/>
        </authorList>
    </citation>
    <scope>NUCLEOTIDE SEQUENCE [LARGE SCALE GENOMIC DNA]</scope>
    <source>
        <strain evidence="4 5">DSM 21279</strain>
    </source>
</reference>
<comment type="caution">
    <text evidence="4">The sequence shown here is derived from an EMBL/GenBank/DDBJ whole genome shotgun (WGS) entry which is preliminary data.</text>
</comment>
<dbReference type="PANTHER" id="PTHR48107">
    <property type="entry name" value="NADPH-DEPENDENT ALDEHYDE REDUCTASE-LIKE PROTEIN, CHLOROPLASTIC-RELATED"/>
    <property type="match status" value="1"/>
</dbReference>
<evidence type="ECO:0000313" key="4">
    <source>
        <dbReference type="EMBL" id="KAA5612381.1"/>
    </source>
</evidence>
<dbReference type="Gene3D" id="3.40.50.720">
    <property type="entry name" value="NAD(P)-binding Rossmann-like Domain"/>
    <property type="match status" value="1"/>
</dbReference>
<comment type="similarity">
    <text evidence="1">Belongs to the short-chain dehydrogenases/reductases (SDR) family.</text>
</comment>
<keyword evidence="5" id="KW-1185">Reference proteome</keyword>